<accession>A0ABX7JN88</accession>
<name>A0ABX7JN88_9RHOB</name>
<evidence type="ECO:0000313" key="3">
    <source>
        <dbReference type="EMBL" id="QRZ14703.1"/>
    </source>
</evidence>
<feature type="domain" description="DUF7947" evidence="2">
    <location>
        <begin position="216"/>
        <end position="294"/>
    </location>
</feature>
<organism evidence="3 4">
    <name type="scientific">Paracoccus methylovorus</name>
    <dbReference type="NCBI Taxonomy" id="2812658"/>
    <lineage>
        <taxon>Bacteria</taxon>
        <taxon>Pseudomonadati</taxon>
        <taxon>Pseudomonadota</taxon>
        <taxon>Alphaproteobacteria</taxon>
        <taxon>Rhodobacterales</taxon>
        <taxon>Paracoccaceae</taxon>
        <taxon>Paracoccus</taxon>
    </lineage>
</organism>
<sequence length="302" mass="33375">MSDIAAGAFSYDGILAAQHRLPARHLGPALVGLDAIVSSLFAALETGVVQLKKPRETTLVLTVGEPRAGSYELTWIAQVAPSLLPLWPHFSDAIQANLVEHFVNYVMLWFGGRRREADLLMDKMIDLLAAERVRDHDDRQREREAIYADRQRERESIRALLHQQALALHGAAKFAVTPVGRSASSFSTSSGYGDATQVDEATADAIRAKEELEVSDLLEMTFRVEGLRDQRRTMFVYDPEDDGRVFPVVIADPAFDQPGNNYKRAYAEGLTITLTGKTTRAVDGPIKTFHAISARLAQQSQA</sequence>
<protein>
    <submittedName>
        <fullName evidence="3">Uncharacterized protein</fullName>
    </submittedName>
</protein>
<dbReference type="Pfam" id="PF25679">
    <property type="entry name" value="DUF7947"/>
    <property type="match status" value="1"/>
</dbReference>
<gene>
    <name evidence="3" type="ORF">JWJ88_17210</name>
</gene>
<evidence type="ECO:0000259" key="2">
    <source>
        <dbReference type="Pfam" id="PF25679"/>
    </source>
</evidence>
<reference evidence="3 4" key="1">
    <citation type="submission" date="2021-02" db="EMBL/GenBank/DDBJ databases">
        <title>Paracoccus methylovroum sp.nov., a new methanol and methylamine utilizing methylotrophic denitrifer.</title>
        <authorList>
            <person name="Timsy T."/>
            <person name="Behrendt U."/>
            <person name="Ulrich A."/>
            <person name="Spanner T."/>
            <person name="Foesel B.U."/>
            <person name="Horn M.A."/>
            <person name="Kolb S."/>
        </authorList>
    </citation>
    <scope>NUCLEOTIDE SEQUENCE [LARGE SCALE GENOMIC DNA]</scope>
    <source>
        <strain evidence="3 4">H4-D09</strain>
    </source>
</reference>
<evidence type="ECO:0000259" key="1">
    <source>
        <dbReference type="Pfam" id="PF25678"/>
    </source>
</evidence>
<feature type="domain" description="DUF7946" evidence="1">
    <location>
        <begin position="9"/>
        <end position="207"/>
    </location>
</feature>
<dbReference type="Pfam" id="PF25678">
    <property type="entry name" value="DUF7946"/>
    <property type="match status" value="1"/>
</dbReference>
<dbReference type="InterPro" id="IPR057706">
    <property type="entry name" value="DUF7946"/>
</dbReference>
<dbReference type="InterPro" id="IPR057707">
    <property type="entry name" value="DUF7947"/>
</dbReference>
<dbReference type="RefSeq" id="WP_205295675.1">
    <property type="nucleotide sequence ID" value="NZ_CP070371.1"/>
</dbReference>
<keyword evidence="4" id="KW-1185">Reference proteome</keyword>
<dbReference type="Proteomes" id="UP000663629">
    <property type="component" value="Chromosome 2"/>
</dbReference>
<proteinExistence type="predicted"/>
<dbReference type="EMBL" id="CP070371">
    <property type="protein sequence ID" value="QRZ14703.1"/>
    <property type="molecule type" value="Genomic_DNA"/>
</dbReference>
<evidence type="ECO:0000313" key="4">
    <source>
        <dbReference type="Proteomes" id="UP000663629"/>
    </source>
</evidence>